<dbReference type="InterPro" id="IPR050153">
    <property type="entry name" value="Metal_Ion_Import_ABC"/>
</dbReference>
<dbReference type="GO" id="GO:0005524">
    <property type="term" value="F:ATP binding"/>
    <property type="evidence" value="ECO:0007669"/>
    <property type="project" value="UniProtKB-KW"/>
</dbReference>
<dbReference type="PROSITE" id="PS00211">
    <property type="entry name" value="ABC_TRANSPORTER_1"/>
    <property type="match status" value="1"/>
</dbReference>
<dbReference type="GO" id="GO:0016887">
    <property type="term" value="F:ATP hydrolysis activity"/>
    <property type="evidence" value="ECO:0007669"/>
    <property type="project" value="InterPro"/>
</dbReference>
<name>A0A2V2NHP7_9EURY</name>
<keyword evidence="7" id="KW-1185">Reference proteome</keyword>
<proteinExistence type="inferred from homology"/>
<keyword evidence="4 6" id="KW-0067">ATP-binding</keyword>
<comment type="similarity">
    <text evidence="1">Belongs to the ABC transporter superfamily.</text>
</comment>
<dbReference type="InterPro" id="IPR027417">
    <property type="entry name" value="P-loop_NTPase"/>
</dbReference>
<comment type="caution">
    <text evidence="6">The sequence shown here is derived from an EMBL/GenBank/DDBJ whole genome shotgun (WGS) entry which is preliminary data.</text>
</comment>
<evidence type="ECO:0000256" key="2">
    <source>
        <dbReference type="ARBA" id="ARBA00022448"/>
    </source>
</evidence>
<dbReference type="PROSITE" id="PS50893">
    <property type="entry name" value="ABC_TRANSPORTER_2"/>
    <property type="match status" value="1"/>
</dbReference>
<accession>A0A2V2NHP7</accession>
<keyword evidence="3" id="KW-0547">Nucleotide-binding</keyword>
<dbReference type="RefSeq" id="WP_109939504.1">
    <property type="nucleotide sequence ID" value="NZ_CP176366.1"/>
</dbReference>
<feature type="domain" description="ABC transporter" evidence="5">
    <location>
        <begin position="8"/>
        <end position="247"/>
    </location>
</feature>
<dbReference type="AlphaFoldDB" id="A0A2V2NHP7"/>
<dbReference type="InterPro" id="IPR003593">
    <property type="entry name" value="AAA+_ATPase"/>
</dbReference>
<dbReference type="SUPFAM" id="SSF52540">
    <property type="entry name" value="P-loop containing nucleoside triphosphate hydrolases"/>
    <property type="match status" value="1"/>
</dbReference>
<dbReference type="Pfam" id="PF00005">
    <property type="entry name" value="ABC_tran"/>
    <property type="match status" value="1"/>
</dbReference>
<keyword evidence="2" id="KW-0813">Transport</keyword>
<dbReference type="OrthoDB" id="10909at2157"/>
<dbReference type="PANTHER" id="PTHR42734:SF17">
    <property type="entry name" value="METAL TRANSPORT SYSTEM ATP-BINDING PROTEIN TM_0124-RELATED"/>
    <property type="match status" value="1"/>
</dbReference>
<evidence type="ECO:0000256" key="1">
    <source>
        <dbReference type="ARBA" id="ARBA00005417"/>
    </source>
</evidence>
<dbReference type="Gene3D" id="3.40.50.300">
    <property type="entry name" value="P-loop containing nucleotide triphosphate hydrolases"/>
    <property type="match status" value="1"/>
</dbReference>
<evidence type="ECO:0000313" key="7">
    <source>
        <dbReference type="Proteomes" id="UP000245934"/>
    </source>
</evidence>
<dbReference type="SMART" id="SM00382">
    <property type="entry name" value="AAA"/>
    <property type="match status" value="1"/>
</dbReference>
<gene>
    <name evidence="6" type="ORF">DLD82_02385</name>
</gene>
<protein>
    <submittedName>
        <fullName evidence="6">Molybdenum ABC transporter ATP-binding protein</fullName>
    </submittedName>
</protein>
<organism evidence="6 7">
    <name type="scientific">Methanospirillum stamsii</name>
    <dbReference type="NCBI Taxonomy" id="1277351"/>
    <lineage>
        <taxon>Archaea</taxon>
        <taxon>Methanobacteriati</taxon>
        <taxon>Methanobacteriota</taxon>
        <taxon>Stenosarchaea group</taxon>
        <taxon>Methanomicrobia</taxon>
        <taxon>Methanomicrobiales</taxon>
        <taxon>Methanospirillaceae</taxon>
        <taxon>Methanospirillum</taxon>
    </lineage>
</organism>
<evidence type="ECO:0000256" key="3">
    <source>
        <dbReference type="ARBA" id="ARBA00022741"/>
    </source>
</evidence>
<dbReference type="PANTHER" id="PTHR42734">
    <property type="entry name" value="METAL TRANSPORT SYSTEM ATP-BINDING PROTEIN TM_0124-RELATED"/>
    <property type="match status" value="1"/>
</dbReference>
<evidence type="ECO:0000259" key="5">
    <source>
        <dbReference type="PROSITE" id="PS50893"/>
    </source>
</evidence>
<dbReference type="InterPro" id="IPR017871">
    <property type="entry name" value="ABC_transporter-like_CS"/>
</dbReference>
<sequence length="262" mass="29644">MNQPSLFIDFKNVTVVTGGHVVLDSLSIQIPDGDHIAILGPNGSGKSSFIKTLVREYYPVYSESGTVFQTWGKTRWDVFELRSQIGYVSQDLELSFRQNITGREVILSGFFSSIGLFFHSITKEMEKKADEMCAFLEITHLQDRLFTEMSSGEARRFLIGRALVHDPRILILDEPSNSLDLHALHMLRKTMRKIAGKKVIILVTHSLPDIIPEINRVVLFKGGRIFSDGPKDQILTDTKISSVFEVPVRIRLDDGFYYATGY</sequence>
<dbReference type="EMBL" id="QGMZ01000006">
    <property type="protein sequence ID" value="PWR75927.1"/>
    <property type="molecule type" value="Genomic_DNA"/>
</dbReference>
<evidence type="ECO:0000313" key="6">
    <source>
        <dbReference type="EMBL" id="PWR75927.1"/>
    </source>
</evidence>
<reference evidence="6 7" key="1">
    <citation type="submission" date="2018-05" db="EMBL/GenBank/DDBJ databases">
        <title>Draft genome of Methanospirillum stamsii Pt1.</title>
        <authorList>
            <person name="Dueholm M.S."/>
            <person name="Nielsen P.H."/>
            <person name="Bakmann L.F."/>
            <person name="Otzen D.E."/>
        </authorList>
    </citation>
    <scope>NUCLEOTIDE SEQUENCE [LARGE SCALE GENOMIC DNA]</scope>
    <source>
        <strain evidence="6 7">Pt1</strain>
    </source>
</reference>
<dbReference type="InterPro" id="IPR003439">
    <property type="entry name" value="ABC_transporter-like_ATP-bd"/>
</dbReference>
<dbReference type="GeneID" id="97607826"/>
<evidence type="ECO:0000256" key="4">
    <source>
        <dbReference type="ARBA" id="ARBA00022840"/>
    </source>
</evidence>
<dbReference type="Proteomes" id="UP000245934">
    <property type="component" value="Unassembled WGS sequence"/>
</dbReference>